<protein>
    <submittedName>
        <fullName evidence="2">Uncharacterized protein</fullName>
    </submittedName>
</protein>
<keyword evidence="1" id="KW-0472">Membrane</keyword>
<keyword evidence="1" id="KW-0812">Transmembrane</keyword>
<gene>
    <name evidence="2" type="ORF">FB391_3227</name>
</gene>
<name>A0A543EQH6_9MICO</name>
<dbReference type="Proteomes" id="UP000320235">
    <property type="component" value="Unassembled WGS sequence"/>
</dbReference>
<keyword evidence="1" id="KW-1133">Transmembrane helix</keyword>
<evidence type="ECO:0000256" key="1">
    <source>
        <dbReference type="SAM" id="Phobius"/>
    </source>
</evidence>
<dbReference type="AlphaFoldDB" id="A0A543EQH6"/>
<evidence type="ECO:0000313" key="2">
    <source>
        <dbReference type="EMBL" id="TQM23837.1"/>
    </source>
</evidence>
<feature type="transmembrane region" description="Helical" evidence="1">
    <location>
        <begin position="9"/>
        <end position="30"/>
    </location>
</feature>
<evidence type="ECO:0000313" key="3">
    <source>
        <dbReference type="Proteomes" id="UP000320235"/>
    </source>
</evidence>
<comment type="caution">
    <text evidence="2">The sequence shown here is derived from an EMBL/GenBank/DDBJ whole genome shotgun (WGS) entry which is preliminary data.</text>
</comment>
<proteinExistence type="predicted"/>
<dbReference type="EMBL" id="VFPE01000005">
    <property type="protein sequence ID" value="TQM23837.1"/>
    <property type="molecule type" value="Genomic_DNA"/>
</dbReference>
<accession>A0A543EQH6</accession>
<organism evidence="2 3">
    <name type="scientific">Microbacterium kyungheense</name>
    <dbReference type="NCBI Taxonomy" id="1263636"/>
    <lineage>
        <taxon>Bacteria</taxon>
        <taxon>Bacillati</taxon>
        <taxon>Actinomycetota</taxon>
        <taxon>Actinomycetes</taxon>
        <taxon>Micrococcales</taxon>
        <taxon>Microbacteriaceae</taxon>
        <taxon>Microbacterium</taxon>
    </lineage>
</organism>
<reference evidence="2 3" key="1">
    <citation type="submission" date="2019-06" db="EMBL/GenBank/DDBJ databases">
        <title>Sequencing the genomes of 1000 actinobacteria strains.</title>
        <authorList>
            <person name="Klenk H.-P."/>
        </authorList>
    </citation>
    <scope>NUCLEOTIDE SEQUENCE [LARGE SCALE GENOMIC DNA]</scope>
    <source>
        <strain evidence="2 3">DSM 105492</strain>
    </source>
</reference>
<sequence>MISQTEQTILLSISGLIVLTTLIVVAWQLWRHRGKGD</sequence>
<keyword evidence="3" id="KW-1185">Reference proteome</keyword>